<evidence type="ECO:0000256" key="4">
    <source>
        <dbReference type="ARBA" id="ARBA00022691"/>
    </source>
</evidence>
<dbReference type="InterPro" id="IPR002478">
    <property type="entry name" value="PUA"/>
</dbReference>
<dbReference type="CDD" id="cd21150">
    <property type="entry name" value="PUA_NSun6-like"/>
    <property type="match status" value="1"/>
</dbReference>
<keyword evidence="4 6" id="KW-0949">S-adenosyl-L-methionine</keyword>
<feature type="active site" description="Nucleophile" evidence="6">
    <location>
        <position position="368"/>
    </location>
</feature>
<dbReference type="InterPro" id="IPR001678">
    <property type="entry name" value="MeTrfase_RsmB-F_NOP2_dom"/>
</dbReference>
<dbReference type="EMBL" id="GGLE01000900">
    <property type="protein sequence ID" value="MBY05026.1"/>
    <property type="molecule type" value="Transcribed_RNA"/>
</dbReference>
<dbReference type="PROSITE" id="PS50890">
    <property type="entry name" value="PUA"/>
    <property type="match status" value="1"/>
</dbReference>
<name>A0A2R5L697_9ACAR</name>
<dbReference type="SMART" id="SM00359">
    <property type="entry name" value="PUA"/>
    <property type="match status" value="1"/>
</dbReference>
<dbReference type="Pfam" id="PF01472">
    <property type="entry name" value="PUA"/>
    <property type="match status" value="1"/>
</dbReference>
<organism evidence="8">
    <name type="scientific">Ornithodoros turicata</name>
    <dbReference type="NCBI Taxonomy" id="34597"/>
    <lineage>
        <taxon>Eukaryota</taxon>
        <taxon>Metazoa</taxon>
        <taxon>Ecdysozoa</taxon>
        <taxon>Arthropoda</taxon>
        <taxon>Chelicerata</taxon>
        <taxon>Arachnida</taxon>
        <taxon>Acari</taxon>
        <taxon>Parasitiformes</taxon>
        <taxon>Ixodida</taxon>
        <taxon>Ixodoidea</taxon>
        <taxon>Argasidae</taxon>
        <taxon>Ornithodorinae</taxon>
        <taxon>Ornithodoros</taxon>
    </lineage>
</organism>
<dbReference type="GO" id="GO:0003723">
    <property type="term" value="F:RNA binding"/>
    <property type="evidence" value="ECO:0007669"/>
    <property type="project" value="UniProtKB-UniRule"/>
</dbReference>
<dbReference type="PROSITE" id="PS01153">
    <property type="entry name" value="NOL1_NOP2_SUN"/>
    <property type="match status" value="1"/>
</dbReference>
<dbReference type="Gene3D" id="2.30.130.10">
    <property type="entry name" value="PUA domain"/>
    <property type="match status" value="1"/>
</dbReference>
<dbReference type="InterPro" id="IPR036974">
    <property type="entry name" value="PUA_sf"/>
</dbReference>
<dbReference type="InterPro" id="IPR049560">
    <property type="entry name" value="MeTrfase_RsmB-F_NOP2_cat"/>
</dbReference>
<keyword evidence="2 6" id="KW-0489">Methyltransferase</keyword>
<dbReference type="CDD" id="cd02440">
    <property type="entry name" value="AdoMet_MTases"/>
    <property type="match status" value="1"/>
</dbReference>
<dbReference type="InterPro" id="IPR015947">
    <property type="entry name" value="PUA-like_sf"/>
</dbReference>
<dbReference type="PRINTS" id="PR02008">
    <property type="entry name" value="RCMTFAMILY"/>
</dbReference>
<evidence type="ECO:0000256" key="6">
    <source>
        <dbReference type="PROSITE-ProRule" id="PRU01023"/>
    </source>
</evidence>
<evidence type="ECO:0000259" key="7">
    <source>
        <dbReference type="PROSITE" id="PS51686"/>
    </source>
</evidence>
<dbReference type="InterPro" id="IPR018314">
    <property type="entry name" value="RsmB/NOL1/NOP2-like_CS"/>
</dbReference>
<dbReference type="AlphaFoldDB" id="A0A2R5L697"/>
<dbReference type="GO" id="GO:0008173">
    <property type="term" value="F:RNA methyltransferase activity"/>
    <property type="evidence" value="ECO:0007669"/>
    <property type="project" value="InterPro"/>
</dbReference>
<accession>A0A2R5L697</accession>
<dbReference type="PANTHER" id="PTHR22807:SF34">
    <property type="entry name" value="TRNA (CYTOSINE(72)-C(5))-METHYLTRANSFERASE NSUN6"/>
    <property type="match status" value="1"/>
</dbReference>
<dbReference type="PANTHER" id="PTHR22807">
    <property type="entry name" value="NOP2 YEAST -RELATED NOL1/NOP2/FMU SUN DOMAIN-CONTAINING"/>
    <property type="match status" value="1"/>
</dbReference>
<keyword evidence="3 6" id="KW-0808">Transferase</keyword>
<feature type="binding site" evidence="6">
    <location>
        <position position="294"/>
    </location>
    <ligand>
        <name>S-adenosyl-L-methionine</name>
        <dbReference type="ChEBI" id="CHEBI:59789"/>
    </ligand>
</feature>
<sequence length="447" mass="49452">MNDYLPENPFAKHPEIEAQLYAEICDASQSSAAAKEQFCKLKKWLCTPPQYTTIRVNTLKTTVEDARILLQAKLKDANFRDQPDPEVIIHPKIPDLLVVMPTQSRVTVLPAAKEVVVAPLCGEAVLRGSHVFIPGVLGAPKSMKAGDIVAVYADLDDACLKGYTRSYTGRKVFVGNGKALVSRSDLFVAKVSRGVAVQMTQPLFSCPPLHGLATDVLFLQNLPSALCSHILDPQPGEEVLDMCAAPGGKTIHIATLMRNEGLVVALDRAHNRVGRISLNCKTWGSSCVKVYTHDATNLESLQRSNDKIPQQFDKILVDAPCTGLGQRPRLFYRLSVKEFQSYPPQQKRLLESAMQLLKPGGTLVYSTCSISTAENEDVVAWALQKFPDIHLVKQRFHLGGFGRKGSGLTEEQRQLVQRFEAYDVPDGEDDYDMDTIGFFIACFYKEK</sequence>
<evidence type="ECO:0000256" key="3">
    <source>
        <dbReference type="ARBA" id="ARBA00022679"/>
    </source>
</evidence>
<evidence type="ECO:0000256" key="2">
    <source>
        <dbReference type="ARBA" id="ARBA00022603"/>
    </source>
</evidence>
<keyword evidence="5 6" id="KW-0694">RNA-binding</keyword>
<evidence type="ECO:0000256" key="1">
    <source>
        <dbReference type="ARBA" id="ARBA00007494"/>
    </source>
</evidence>
<dbReference type="Pfam" id="PF01189">
    <property type="entry name" value="Methyltr_RsmB-F"/>
    <property type="match status" value="1"/>
</dbReference>
<feature type="binding site" evidence="6">
    <location>
        <position position="267"/>
    </location>
    <ligand>
        <name>S-adenosyl-L-methionine</name>
        <dbReference type="ChEBI" id="CHEBI:59789"/>
    </ligand>
</feature>
<feature type="binding site" evidence="6">
    <location>
        <position position="318"/>
    </location>
    <ligand>
        <name>S-adenosyl-L-methionine</name>
        <dbReference type="ChEBI" id="CHEBI:59789"/>
    </ligand>
</feature>
<dbReference type="SUPFAM" id="SSF53335">
    <property type="entry name" value="S-adenosyl-L-methionine-dependent methyltransferases"/>
    <property type="match status" value="1"/>
</dbReference>
<evidence type="ECO:0000313" key="8">
    <source>
        <dbReference type="EMBL" id="MBY05026.1"/>
    </source>
</evidence>
<evidence type="ECO:0000256" key="5">
    <source>
        <dbReference type="ARBA" id="ARBA00022884"/>
    </source>
</evidence>
<dbReference type="GO" id="GO:0001510">
    <property type="term" value="P:RNA methylation"/>
    <property type="evidence" value="ECO:0007669"/>
    <property type="project" value="InterPro"/>
</dbReference>
<reference evidence="8" key="1">
    <citation type="submission" date="2018-03" db="EMBL/GenBank/DDBJ databases">
        <title>The relapsing fever spirochete Borrelia turicatae persists in the highly oxidative environment of its soft-bodied tick vector.</title>
        <authorList>
            <person name="Bourret T.J."/>
            <person name="Boyle W.K."/>
            <person name="Valenzuela J.G."/>
            <person name="Oliveira F."/>
            <person name="Lopez J.E."/>
        </authorList>
    </citation>
    <scope>NUCLEOTIDE SEQUENCE</scope>
    <source>
        <strain evidence="8">Kansas strain/isolate</strain>
        <tissue evidence="8">Salivary glands</tissue>
    </source>
</reference>
<dbReference type="Gene3D" id="3.40.50.150">
    <property type="entry name" value="Vaccinia Virus protein VP39"/>
    <property type="match status" value="1"/>
</dbReference>
<dbReference type="SUPFAM" id="SSF88697">
    <property type="entry name" value="PUA domain-like"/>
    <property type="match status" value="1"/>
</dbReference>
<dbReference type="InterPro" id="IPR029063">
    <property type="entry name" value="SAM-dependent_MTases_sf"/>
</dbReference>
<dbReference type="InterPro" id="IPR023267">
    <property type="entry name" value="RCMT"/>
</dbReference>
<proteinExistence type="inferred from homology"/>
<comment type="similarity">
    <text evidence="1 6">Belongs to the class I-like SAM-binding methyltransferase superfamily. RsmB/NOP family.</text>
</comment>
<feature type="binding site" evidence="6">
    <location>
        <begin position="243"/>
        <end position="249"/>
    </location>
    <ligand>
        <name>S-adenosyl-L-methionine</name>
        <dbReference type="ChEBI" id="CHEBI:59789"/>
    </ligand>
</feature>
<protein>
    <submittedName>
        <fullName evidence="8">Putative trna and rrna cytosine-c5-methylase nucleolar protein nol1/nop2</fullName>
    </submittedName>
</protein>
<dbReference type="PROSITE" id="PS51686">
    <property type="entry name" value="SAM_MT_RSMB_NOP"/>
    <property type="match status" value="1"/>
</dbReference>
<feature type="domain" description="SAM-dependent MTase RsmB/NOP-type" evidence="7">
    <location>
        <begin position="143"/>
        <end position="446"/>
    </location>
</feature>